<feature type="signal peptide" evidence="1">
    <location>
        <begin position="1"/>
        <end position="23"/>
    </location>
</feature>
<gene>
    <name evidence="2" type="ORF">ACFFGE_13615</name>
</gene>
<protein>
    <recommendedName>
        <fullName evidence="4">Zinc resistance-associated protein</fullName>
    </recommendedName>
</protein>
<reference evidence="2 3" key="1">
    <citation type="submission" date="2024-09" db="EMBL/GenBank/DDBJ databases">
        <authorList>
            <person name="Sun Q."/>
            <person name="Mori K."/>
        </authorList>
    </citation>
    <scope>NUCLEOTIDE SEQUENCE [LARGE SCALE GENOMIC DNA]</scope>
    <source>
        <strain evidence="2 3">NCAIM B.02621</strain>
    </source>
</reference>
<dbReference type="EMBL" id="JBHLSW010000015">
    <property type="protein sequence ID" value="MFC0634913.1"/>
    <property type="molecule type" value="Genomic_DNA"/>
</dbReference>
<name>A0ABV6R8M3_9CAUL</name>
<dbReference type="Proteomes" id="UP001589906">
    <property type="component" value="Unassembled WGS sequence"/>
</dbReference>
<evidence type="ECO:0000256" key="1">
    <source>
        <dbReference type="SAM" id="SignalP"/>
    </source>
</evidence>
<feature type="chain" id="PRO_5047499227" description="Zinc resistance-associated protein" evidence="1">
    <location>
        <begin position="24"/>
        <end position="114"/>
    </location>
</feature>
<proteinExistence type="predicted"/>
<keyword evidence="3" id="KW-1185">Reference proteome</keyword>
<evidence type="ECO:0008006" key="4">
    <source>
        <dbReference type="Google" id="ProtNLM"/>
    </source>
</evidence>
<accession>A0ABV6R8M3</accession>
<organism evidence="2 3">
    <name type="scientific">Brevundimonas balnearis</name>
    <dbReference type="NCBI Taxonomy" id="1572858"/>
    <lineage>
        <taxon>Bacteria</taxon>
        <taxon>Pseudomonadati</taxon>
        <taxon>Pseudomonadota</taxon>
        <taxon>Alphaproteobacteria</taxon>
        <taxon>Caulobacterales</taxon>
        <taxon>Caulobacteraceae</taxon>
        <taxon>Brevundimonas</taxon>
    </lineage>
</organism>
<evidence type="ECO:0000313" key="3">
    <source>
        <dbReference type="Proteomes" id="UP001589906"/>
    </source>
</evidence>
<comment type="caution">
    <text evidence="2">The sequence shown here is derived from an EMBL/GenBank/DDBJ whole genome shotgun (WGS) entry which is preliminary data.</text>
</comment>
<sequence length="114" mass="13978">MKKTVLFSILAASAVALSTPAAAQHYGGYGQRYPYEGRQLQLEQRVQRLAYNGRISRQEYRVFQRQFEHFDRLQRQYRRGGIDRWEARELDAQLDRIQRQIRQERREDRYDRRW</sequence>
<keyword evidence="1" id="KW-0732">Signal</keyword>
<evidence type="ECO:0000313" key="2">
    <source>
        <dbReference type="EMBL" id="MFC0634913.1"/>
    </source>
</evidence>
<dbReference type="RefSeq" id="WP_376837000.1">
    <property type="nucleotide sequence ID" value="NZ_JBHLSW010000015.1"/>
</dbReference>